<organism evidence="1 2">
    <name type="scientific">Yasminevirus sp. GU-2018</name>
    <dbReference type="NCBI Taxonomy" id="2420051"/>
    <lineage>
        <taxon>Viruses</taxon>
        <taxon>Varidnaviria</taxon>
        <taxon>Bamfordvirae</taxon>
        <taxon>Nucleocytoviricota</taxon>
        <taxon>Megaviricetes</taxon>
        <taxon>Imitervirales</taxon>
        <taxon>Mimiviridae</taxon>
        <taxon>Klosneuvirinae</taxon>
        <taxon>Yasminevirus</taxon>
        <taxon>Yasminevirus saudimassiliense</taxon>
    </lineage>
</organism>
<keyword evidence="2" id="KW-1185">Reference proteome</keyword>
<dbReference type="EMBL" id="UPSH01000001">
    <property type="protein sequence ID" value="VBB18797.1"/>
    <property type="molecule type" value="Genomic_DNA"/>
</dbReference>
<comment type="caution">
    <text evidence="1">The sequence shown here is derived from an EMBL/GenBank/DDBJ whole genome shotgun (WGS) entry which is preliminary data.</text>
</comment>
<protein>
    <submittedName>
        <fullName evidence="1">Uncharacterized protein</fullName>
    </submittedName>
</protein>
<accession>A0A5K0U9X6</accession>
<dbReference type="Proteomes" id="UP000594342">
    <property type="component" value="Unassembled WGS sequence"/>
</dbReference>
<evidence type="ECO:0000313" key="1">
    <source>
        <dbReference type="EMBL" id="VBB18797.1"/>
    </source>
</evidence>
<evidence type="ECO:0000313" key="2">
    <source>
        <dbReference type="Proteomes" id="UP000594342"/>
    </source>
</evidence>
<name>A0A5K0U9X6_9VIRU</name>
<reference evidence="1 2" key="1">
    <citation type="submission" date="2018-10" db="EMBL/GenBank/DDBJ databases">
        <authorList>
            <consortium name="IHU Genomes"/>
        </authorList>
    </citation>
    <scope>NUCLEOTIDE SEQUENCE [LARGE SCALE GENOMIC DNA]</scope>
    <source>
        <strain evidence="1 2">A1</strain>
    </source>
</reference>
<proteinExistence type="predicted"/>
<sequence length="325" mass="37157">MAFNPNRKRDHLYSIKIERPNQNQTGWFGGFSIFKEDENVNEYRSFTENGHTYYSVPHNKEYAVRMINNSDLRVNATLKIDGEVMGVWRINQYADVIIERPSHSNRKFTFVKESSWQAGMGGVKQGDVKNGLVEVTFTPEKRTLVYNDFESPYINSSFSDSLSMGANRGSFGAQLESQGFSGSRKLFSDSASSHRESTNQMFNSAPRVNYSAGATVLGDDSSQRFGTASHMIEDTTRSVTKRVRIVVAENRKPYTSIKKPSVDVYDDPVPPPINVRTFEGVSSEYARPRRMHPPLWHNEPEWRSEPEWFDGGRPSRQNNWDSFYS</sequence>
<gene>
    <name evidence="1" type="ORF">YASMINEVIRUS_1329</name>
</gene>